<evidence type="ECO:0000256" key="5">
    <source>
        <dbReference type="ARBA" id="ARBA00022679"/>
    </source>
</evidence>
<evidence type="ECO:0000313" key="11">
    <source>
        <dbReference type="Proteomes" id="UP000078428"/>
    </source>
</evidence>
<dbReference type="EMBL" id="LWQT01000028">
    <property type="protein sequence ID" value="OAN54655.1"/>
    <property type="molecule type" value="Genomic_DNA"/>
</dbReference>
<dbReference type="PANTHER" id="PTHR44835:SF1">
    <property type="entry name" value="PROTEIN O-GLCNAC TRANSFERASE"/>
    <property type="match status" value="1"/>
</dbReference>
<keyword evidence="5" id="KW-0808">Transferase</keyword>
<evidence type="ECO:0000256" key="7">
    <source>
        <dbReference type="ARBA" id="ARBA00022803"/>
    </source>
</evidence>
<dbReference type="InterPro" id="IPR051939">
    <property type="entry name" value="Glycosyltr_41/O-GlcNAc_trsf"/>
</dbReference>
<dbReference type="InterPro" id="IPR019734">
    <property type="entry name" value="TPR_rpt"/>
</dbReference>
<evidence type="ECO:0000256" key="2">
    <source>
        <dbReference type="ARBA" id="ARBA00005386"/>
    </source>
</evidence>
<feature type="repeat" description="TPR" evidence="8">
    <location>
        <begin position="142"/>
        <end position="175"/>
    </location>
</feature>
<dbReference type="Gene3D" id="3.40.50.11380">
    <property type="match status" value="1"/>
</dbReference>
<evidence type="ECO:0000256" key="4">
    <source>
        <dbReference type="ARBA" id="ARBA00022676"/>
    </source>
</evidence>
<comment type="caution">
    <text evidence="10">The sequence shown here is derived from an EMBL/GenBank/DDBJ whole genome shotgun (WGS) entry which is preliminary data.</text>
</comment>
<dbReference type="AlphaFoldDB" id="A0A178MVU1"/>
<evidence type="ECO:0000313" key="10">
    <source>
        <dbReference type="EMBL" id="OAN54655.1"/>
    </source>
</evidence>
<accession>A0A178MVU1</accession>
<reference evidence="10 11" key="1">
    <citation type="submission" date="2016-04" db="EMBL/GenBank/DDBJ databases">
        <title>Draft genome sequence of freshwater magnetotactic bacteria Magnetospirillum marisnigri SP-1 and Magnetospirillum moscoviense BB-1.</title>
        <authorList>
            <person name="Koziaeva V."/>
            <person name="Dziuba M.V."/>
            <person name="Ivanov T.M."/>
            <person name="Kuznetsov B."/>
            <person name="Grouzdev D.S."/>
        </authorList>
    </citation>
    <scope>NUCLEOTIDE SEQUENCE [LARGE SCALE GENOMIC DNA]</scope>
    <source>
        <strain evidence="10 11">SP-1</strain>
    </source>
</reference>
<dbReference type="EC" id="2.4.1.255" evidence="3"/>
<evidence type="ECO:0000256" key="8">
    <source>
        <dbReference type="PROSITE-ProRule" id="PRU00339"/>
    </source>
</evidence>
<keyword evidence="11" id="KW-1185">Reference proteome</keyword>
<comment type="similarity">
    <text evidence="2">Belongs to the glycosyltransferase 41 family. O-GlcNAc transferase subfamily.</text>
</comment>
<dbReference type="SUPFAM" id="SSF48452">
    <property type="entry name" value="TPR-like"/>
    <property type="match status" value="1"/>
</dbReference>
<feature type="domain" description="O-GlcNAc transferase C-terminal" evidence="9">
    <location>
        <begin position="224"/>
        <end position="354"/>
    </location>
</feature>
<dbReference type="Gene3D" id="1.25.40.10">
    <property type="entry name" value="Tetratricopeptide repeat domain"/>
    <property type="match status" value="1"/>
</dbReference>
<keyword evidence="7 8" id="KW-0802">TPR repeat</keyword>
<evidence type="ECO:0000256" key="3">
    <source>
        <dbReference type="ARBA" id="ARBA00011970"/>
    </source>
</evidence>
<dbReference type="Pfam" id="PF14559">
    <property type="entry name" value="TPR_19"/>
    <property type="match status" value="1"/>
</dbReference>
<dbReference type="InterPro" id="IPR029489">
    <property type="entry name" value="OGT/SEC/SPY_C"/>
</dbReference>
<evidence type="ECO:0000256" key="1">
    <source>
        <dbReference type="ARBA" id="ARBA00004922"/>
    </source>
</evidence>
<feature type="domain" description="O-GlcNAc transferase C-terminal" evidence="9">
    <location>
        <begin position="394"/>
        <end position="575"/>
    </location>
</feature>
<sequence length="592" mass="66076">MATVGEALTQAAQCQAEGSAAEAEMLYRAILDQFPDLPEALNGLGIALFGQGERAAGAALVQAATAKSPSEPVFHSNAVEMLVALNRPLEAASHLERIIALLPEPAPDLIGRLGQLLLGDPTRTDEAIAILERALALGCDDVYLFAELAGVYSEAGRFEESIATYRKGLARHPDAAWMFSNMLVTIMMVSTYSARQVFEAHLEFGEAYEPLFRGRIKPHRNSPDPNRVLRIGYLSPNFRGHILMMNILPVLREHDRSKVSVHVFAHVPEPDSVTRKVMEACDDFVFIHKMDDDAVADLVREREIDILVHPMGHWADNRLLVFARKPAPIQVNYTCNSPTMGMRSFDYMFVDRWLDFDDSLQEFAVETLYRLEHGFVTTEYAIAPRIAPPPCLENGHVTFGSFNNPAKLSDKTLTLWTRVMAMVPNARLLIKGGKIDTPGFADHLRARVARFGIDPSRLSLLGHMGSYEDHLLAHNQVDIFLDSLPFGGGRTTEDAIWMGCPVVTLVGPELHGRNTANRHLRLGTPELCAHGEDDYVAICAALAADPERLSFYRANLRDIWLRSSLTDYRTHADDLERAYRDIWQLWCAEQRP</sequence>
<dbReference type="STRING" id="1285242.A6A04_12075"/>
<dbReference type="PROSITE" id="PS50005">
    <property type="entry name" value="TPR"/>
    <property type="match status" value="1"/>
</dbReference>
<dbReference type="RefSeq" id="WP_068489581.1">
    <property type="nucleotide sequence ID" value="NZ_LWQT01000028.1"/>
</dbReference>
<protein>
    <recommendedName>
        <fullName evidence="3">protein O-GlcNAc transferase</fullName>
        <ecNumber evidence="3">2.4.1.255</ecNumber>
    </recommendedName>
</protein>
<dbReference type="GO" id="GO:0097363">
    <property type="term" value="F:protein O-acetylglucosaminyltransferase activity"/>
    <property type="evidence" value="ECO:0007669"/>
    <property type="project" value="UniProtKB-EC"/>
</dbReference>
<dbReference type="PANTHER" id="PTHR44835">
    <property type="entry name" value="UDP-N-ACETYLGLUCOSAMINE--PEPTIDE N-ACETYLGLUCOSAMINYLTRANSFERASE SPINDLY-RELATED"/>
    <property type="match status" value="1"/>
</dbReference>
<evidence type="ECO:0000256" key="6">
    <source>
        <dbReference type="ARBA" id="ARBA00022737"/>
    </source>
</evidence>
<organism evidence="10 11">
    <name type="scientific">Paramagnetospirillum marisnigri</name>
    <dbReference type="NCBI Taxonomy" id="1285242"/>
    <lineage>
        <taxon>Bacteria</taxon>
        <taxon>Pseudomonadati</taxon>
        <taxon>Pseudomonadota</taxon>
        <taxon>Alphaproteobacteria</taxon>
        <taxon>Rhodospirillales</taxon>
        <taxon>Magnetospirillaceae</taxon>
        <taxon>Paramagnetospirillum</taxon>
    </lineage>
</organism>
<comment type="pathway">
    <text evidence="1">Protein modification; protein glycosylation.</text>
</comment>
<dbReference type="Pfam" id="PF13844">
    <property type="entry name" value="Glyco_transf_41"/>
    <property type="match status" value="2"/>
</dbReference>
<dbReference type="Proteomes" id="UP000078428">
    <property type="component" value="Unassembled WGS sequence"/>
</dbReference>
<proteinExistence type="inferred from homology"/>
<dbReference type="InterPro" id="IPR011990">
    <property type="entry name" value="TPR-like_helical_dom_sf"/>
</dbReference>
<dbReference type="Gene3D" id="3.40.50.2000">
    <property type="entry name" value="Glycogen Phosphorylase B"/>
    <property type="match status" value="1"/>
</dbReference>
<dbReference type="OrthoDB" id="146908at2"/>
<keyword evidence="6" id="KW-0677">Repeat</keyword>
<name>A0A178MVU1_9PROT</name>
<dbReference type="SUPFAM" id="SSF53756">
    <property type="entry name" value="UDP-Glycosyltransferase/glycogen phosphorylase"/>
    <property type="match status" value="1"/>
</dbReference>
<evidence type="ECO:0000259" key="9">
    <source>
        <dbReference type="Pfam" id="PF13844"/>
    </source>
</evidence>
<keyword evidence="4" id="KW-0328">Glycosyltransferase</keyword>
<gene>
    <name evidence="10" type="ORF">A6A04_12075</name>
</gene>